<dbReference type="OrthoDB" id="308383at2759"/>
<keyword evidence="3" id="KW-0862">Zinc</keyword>
<reference evidence="9" key="1">
    <citation type="submission" date="2014-09" db="EMBL/GenBank/DDBJ databases">
        <authorList>
            <person name="Sharma Rahul"/>
            <person name="Thines Marco"/>
        </authorList>
    </citation>
    <scope>NUCLEOTIDE SEQUENCE [LARGE SCALE GENOMIC DNA]</scope>
</reference>
<dbReference type="Pfam" id="PF13771">
    <property type="entry name" value="zf-HC5HC2H"/>
    <property type="match status" value="1"/>
</dbReference>
<dbReference type="STRING" id="4781.A0A0P1AX52"/>
<dbReference type="InterPro" id="IPR013083">
    <property type="entry name" value="Znf_RING/FYVE/PHD"/>
</dbReference>
<accession>A0A0P1AX52</accession>
<proteinExistence type="predicted"/>
<feature type="compositionally biased region" description="Basic and acidic residues" evidence="5">
    <location>
        <begin position="1360"/>
        <end position="1374"/>
    </location>
</feature>
<dbReference type="OMA" id="TERAYCC"/>
<dbReference type="InterPro" id="IPR050701">
    <property type="entry name" value="Histone_Mod_Regulator"/>
</dbReference>
<dbReference type="SMART" id="SM00249">
    <property type="entry name" value="PHD"/>
    <property type="match status" value="7"/>
</dbReference>
<feature type="region of interest" description="Disordered" evidence="5">
    <location>
        <begin position="253"/>
        <end position="290"/>
    </location>
</feature>
<protein>
    <submittedName>
        <fullName evidence="8">Kinesin-like protein</fullName>
    </submittedName>
</protein>
<evidence type="ECO:0000256" key="1">
    <source>
        <dbReference type="ARBA" id="ARBA00022723"/>
    </source>
</evidence>
<feature type="domain" description="PHD-type" evidence="6">
    <location>
        <begin position="691"/>
        <end position="741"/>
    </location>
</feature>
<dbReference type="PROSITE" id="PS01359">
    <property type="entry name" value="ZF_PHD_1"/>
    <property type="match status" value="1"/>
</dbReference>
<dbReference type="CDD" id="cd15571">
    <property type="entry name" value="ePHD"/>
    <property type="match status" value="2"/>
</dbReference>
<keyword evidence="2 4" id="KW-0863">Zinc-finger</keyword>
<keyword evidence="9" id="KW-1185">Reference proteome</keyword>
<dbReference type="Proteomes" id="UP000054928">
    <property type="component" value="Unassembled WGS sequence"/>
</dbReference>
<dbReference type="GO" id="GO:0008270">
    <property type="term" value="F:zinc ion binding"/>
    <property type="evidence" value="ECO:0007669"/>
    <property type="project" value="UniProtKB-KW"/>
</dbReference>
<evidence type="ECO:0000256" key="2">
    <source>
        <dbReference type="ARBA" id="ARBA00022771"/>
    </source>
</evidence>
<evidence type="ECO:0000259" key="6">
    <source>
        <dbReference type="PROSITE" id="PS50016"/>
    </source>
</evidence>
<dbReference type="PANTHER" id="PTHR13793">
    <property type="entry name" value="PHD FINGER PROTEINS"/>
    <property type="match status" value="1"/>
</dbReference>
<evidence type="ECO:0000256" key="5">
    <source>
        <dbReference type="SAM" id="MobiDB-lite"/>
    </source>
</evidence>
<dbReference type="InterPro" id="IPR034732">
    <property type="entry name" value="EPHD"/>
</dbReference>
<dbReference type="InterPro" id="IPR011011">
    <property type="entry name" value="Znf_FYVE_PHD"/>
</dbReference>
<evidence type="ECO:0000256" key="3">
    <source>
        <dbReference type="ARBA" id="ARBA00022833"/>
    </source>
</evidence>
<dbReference type="Gene3D" id="3.30.40.10">
    <property type="entry name" value="Zinc/RING finger domain, C3HC4 (zinc finger)"/>
    <property type="match status" value="5"/>
</dbReference>
<keyword evidence="1" id="KW-0479">Metal-binding</keyword>
<evidence type="ECO:0000256" key="4">
    <source>
        <dbReference type="PROSITE-ProRule" id="PRU00146"/>
    </source>
</evidence>
<dbReference type="InterPro" id="IPR001965">
    <property type="entry name" value="Znf_PHD"/>
</dbReference>
<dbReference type="InterPro" id="IPR019786">
    <property type="entry name" value="Zinc_finger_PHD-type_CS"/>
</dbReference>
<dbReference type="PROSITE" id="PS50016">
    <property type="entry name" value="ZF_PHD_2"/>
    <property type="match status" value="1"/>
</dbReference>
<dbReference type="PROSITE" id="PS51805">
    <property type="entry name" value="EPHD"/>
    <property type="match status" value="2"/>
</dbReference>
<feature type="region of interest" description="Disordered" evidence="5">
    <location>
        <begin position="1310"/>
        <end position="1380"/>
    </location>
</feature>
<sequence>MSLDDDQGTLLVQCVCCAIRVHIKCYGVSIVDGDTSSWLCQACESAASDPSPRPKPQCAVCPIAGGALRLTDQCDVWCHVLCLNWIPELYHSLTGAMDEAVQIALLDKSRSTLRCLICGLRGGCIQCVSGRCAKAFHVLCAFRAPSSILFTGYNLQNQQVYHCRTHLSDVDSTKFEMVDNSWRTLPEVQQYVDAHPKTSEPKCRFCGNKVTLPNKDAHETQCLLGWKARSDAHKRKQELHRLGAKAAEISYVLHDKSPGKKRGGKTNGSSSPEARKDLRNGHGKWKRQEASMRPCPECKEEIKQTLMMGHLRNSCPKRRKAMKRKMPHRNGLHEDIEGTDMTDVLFASWPGQSSGAPMDSTHFWKVVDRHFYNSSILEKKRMGQLSKNLCGVRLEDLAKAARRRPLQASDIHCRDTIRLEREAEDPSQTLMLKKCTHKCDFLMRTSHCRCLSDPLAEPMIAIRPYFKCNQVIESDTAVVLDGAEATMWVRFMNGENKIINCKYSMRVARDAELMNRHAAENGTFATTFQHDAVSTLTGFDMQTKRAPLANENKLLISLDTCSEVKEALPNNDPETSPQELPIDIFSNNSPMTDEFTPAINLLMEHHKDTTEQNRYCIRMLYKKLQIEESQNSKFRLLSQMTDSYYTEFAAWKRLCLSLVSGFTFGEENNSYHVDSDEQEELTEDEDDTVDDGTCVVCFDGQSPETNPIIFCDRCELAVHQRCYGMAKVPSSEFICDRCRSTHEGHDPAIDVFCQLCSLGDGAFKRTVDGKWVHIVCALWCPKVWIGNLSELSEISLVGPLNQARFINPVEDIDAKFAQALGRSHICSRHDEVHTLELGSLCVHCRVACGRTIQCCHQGCSTSFHPLCGWFDGLPMTISLRDERYMYAGGGAGLHFQLFCSNHLPKDYSTSDQTTMRRRRARFRIDSYFVMRNKVNFSSAANKNADDESSLLSGSIVQAVLSAEKKACGTGVNSTATDWTDMTVCSACFEYCAPIVGMLTDVNMLHRRQFMIRCQYCNIYIHPECCISDIGSSASIFQSNWICERCTQTGGIDVPGCIVCAKVTDYLMPCVNPAVATTLSNGKNPSGLKITWNGEQHSWLHAHQSIQQQQQNSIDVNRSSIAFQPRAQESVGMASKPAESRWIHVYCGKWQKVKTVKRHHMLCAYASTFKLDGAASRCELCDKREGVLASCTYCHRRFHPICAAQKKLYCARSNRTEWKFYCENHPPPDAAFDSNRQSWITQEILGQLQDLRQSLERGRMLLEMARQRDRQHKRLLNLCKLPLMETSIEVVLKKRPSPQMKEIYHDLTGEVLTDVPHRPNAPRNSRSRVKTSQRVVGDDRTSNVAKEFATPPERRLKRQRTRSDSNESIHSDHNARRSSRRKSIRFNQESFIYEGKASEEDDLEAFETIWTNLVVPQKFDAFDFVVAKHFPELMD</sequence>
<feature type="domain" description="PHD-type" evidence="7">
    <location>
        <begin position="55"/>
        <end position="167"/>
    </location>
</feature>
<evidence type="ECO:0000313" key="8">
    <source>
        <dbReference type="EMBL" id="CEG46833.1"/>
    </source>
</evidence>
<name>A0A0P1AX52_PLAHL</name>
<organism evidence="8 9">
    <name type="scientific">Plasmopara halstedii</name>
    <name type="common">Downy mildew of sunflower</name>
    <dbReference type="NCBI Taxonomy" id="4781"/>
    <lineage>
        <taxon>Eukaryota</taxon>
        <taxon>Sar</taxon>
        <taxon>Stramenopiles</taxon>
        <taxon>Oomycota</taxon>
        <taxon>Peronosporomycetes</taxon>
        <taxon>Peronosporales</taxon>
        <taxon>Peronosporaceae</taxon>
        <taxon>Plasmopara</taxon>
    </lineage>
</organism>
<dbReference type="GO" id="GO:0006357">
    <property type="term" value="P:regulation of transcription by RNA polymerase II"/>
    <property type="evidence" value="ECO:0007669"/>
    <property type="project" value="TreeGrafter"/>
</dbReference>
<dbReference type="EMBL" id="CCYD01002371">
    <property type="protein sequence ID" value="CEG46833.1"/>
    <property type="molecule type" value="Genomic_DNA"/>
</dbReference>
<dbReference type="Pfam" id="PF13831">
    <property type="entry name" value="PHD_2"/>
    <property type="match status" value="1"/>
</dbReference>
<dbReference type="Pfam" id="PF13832">
    <property type="entry name" value="zf-HC5HC2H_2"/>
    <property type="match status" value="3"/>
</dbReference>
<dbReference type="InterPro" id="IPR019787">
    <property type="entry name" value="Znf_PHD-finger"/>
</dbReference>
<dbReference type="PANTHER" id="PTHR13793:SF107">
    <property type="entry name" value="BROMODOMAIN-CONTAINING PROTEIN HOMOLOG"/>
    <property type="match status" value="1"/>
</dbReference>
<dbReference type="RefSeq" id="XP_024583202.1">
    <property type="nucleotide sequence ID" value="XM_024717732.1"/>
</dbReference>
<dbReference type="CDD" id="cd15492">
    <property type="entry name" value="PHD_BRPF_JADE_like"/>
    <property type="match status" value="1"/>
</dbReference>
<dbReference type="SUPFAM" id="SSF57903">
    <property type="entry name" value="FYVE/PHD zinc finger"/>
    <property type="match status" value="2"/>
</dbReference>
<evidence type="ECO:0000313" key="9">
    <source>
        <dbReference type="Proteomes" id="UP000054928"/>
    </source>
</evidence>
<dbReference type="GeneID" id="36398567"/>
<feature type="domain" description="PHD-type" evidence="7">
    <location>
        <begin position="750"/>
        <end position="891"/>
    </location>
</feature>
<feature type="compositionally biased region" description="Basic and acidic residues" evidence="5">
    <location>
        <begin position="273"/>
        <end position="290"/>
    </location>
</feature>
<evidence type="ECO:0000259" key="7">
    <source>
        <dbReference type="PROSITE" id="PS51805"/>
    </source>
</evidence>